<dbReference type="Proteomes" id="UP000507962">
    <property type="component" value="Unassembled WGS sequence"/>
</dbReference>
<name>A0A4U8YRB4_9BACT</name>
<comment type="similarity">
    <text evidence="2">Belongs to the binding-protein-dependent transport system permease family. FecCD subfamily.</text>
</comment>
<dbReference type="InterPro" id="IPR037294">
    <property type="entry name" value="ABC_BtuC-like"/>
</dbReference>
<feature type="transmembrane region" description="Helical" evidence="8">
    <location>
        <begin position="289"/>
        <end position="306"/>
    </location>
</feature>
<feature type="transmembrane region" description="Helical" evidence="8">
    <location>
        <begin position="203"/>
        <end position="223"/>
    </location>
</feature>
<reference evidence="9 10" key="1">
    <citation type="submission" date="2019-03" db="EMBL/GenBank/DDBJ databases">
        <authorList>
            <person name="Nijsse B."/>
        </authorList>
    </citation>
    <scope>NUCLEOTIDE SEQUENCE [LARGE SCALE GENOMIC DNA]</scope>
    <source>
        <strain evidence="9">Desulfoluna butyratoxydans MSL71</strain>
    </source>
</reference>
<dbReference type="FunFam" id="1.10.3470.10:FF:000001">
    <property type="entry name" value="Vitamin B12 ABC transporter permease BtuC"/>
    <property type="match status" value="1"/>
</dbReference>
<evidence type="ECO:0000256" key="3">
    <source>
        <dbReference type="ARBA" id="ARBA00022448"/>
    </source>
</evidence>
<dbReference type="GO" id="GO:0033214">
    <property type="term" value="P:siderophore-iron import into cell"/>
    <property type="evidence" value="ECO:0007669"/>
    <property type="project" value="TreeGrafter"/>
</dbReference>
<feature type="transmembrane region" description="Helical" evidence="8">
    <location>
        <begin position="162"/>
        <end position="183"/>
    </location>
</feature>
<gene>
    <name evidence="9" type="ORF">MSL71_39270</name>
</gene>
<evidence type="ECO:0000256" key="6">
    <source>
        <dbReference type="ARBA" id="ARBA00022989"/>
    </source>
</evidence>
<evidence type="ECO:0000256" key="8">
    <source>
        <dbReference type="SAM" id="Phobius"/>
    </source>
</evidence>
<accession>A0A4U8YRB4</accession>
<dbReference type="PANTHER" id="PTHR30472">
    <property type="entry name" value="FERRIC ENTEROBACTIN TRANSPORT SYSTEM PERMEASE PROTEIN"/>
    <property type="match status" value="1"/>
</dbReference>
<evidence type="ECO:0000256" key="1">
    <source>
        <dbReference type="ARBA" id="ARBA00004651"/>
    </source>
</evidence>
<dbReference type="Pfam" id="PF01032">
    <property type="entry name" value="FecCD"/>
    <property type="match status" value="1"/>
</dbReference>
<evidence type="ECO:0000313" key="10">
    <source>
        <dbReference type="Proteomes" id="UP000507962"/>
    </source>
</evidence>
<keyword evidence="5 8" id="KW-0812">Transmembrane</keyword>
<feature type="transmembrane region" description="Helical" evidence="8">
    <location>
        <begin position="318"/>
        <end position="339"/>
    </location>
</feature>
<dbReference type="InterPro" id="IPR000522">
    <property type="entry name" value="ABC_transptr_permease_BtuC"/>
</dbReference>
<keyword evidence="3" id="KW-0813">Transport</keyword>
<dbReference type="AlphaFoldDB" id="A0A4U8YRB4"/>
<dbReference type="CDD" id="cd06550">
    <property type="entry name" value="TM_ABC_iron-siderophores_like"/>
    <property type="match status" value="1"/>
</dbReference>
<feature type="transmembrane region" description="Helical" evidence="8">
    <location>
        <begin position="12"/>
        <end position="39"/>
    </location>
</feature>
<evidence type="ECO:0000313" key="9">
    <source>
        <dbReference type="EMBL" id="VFQ46264.1"/>
    </source>
</evidence>
<keyword evidence="6 8" id="KW-1133">Transmembrane helix</keyword>
<dbReference type="EMBL" id="CAADHO010000008">
    <property type="protein sequence ID" value="VFQ46264.1"/>
    <property type="molecule type" value="Genomic_DNA"/>
</dbReference>
<protein>
    <submittedName>
        <fullName evidence="9">Abc transporter btuc-like</fullName>
    </submittedName>
</protein>
<proteinExistence type="inferred from homology"/>
<feature type="transmembrane region" description="Helical" evidence="8">
    <location>
        <begin position="130"/>
        <end position="150"/>
    </location>
</feature>
<dbReference type="PROSITE" id="PS51257">
    <property type="entry name" value="PROKAR_LIPOPROTEIN"/>
    <property type="match status" value="1"/>
</dbReference>
<evidence type="ECO:0000256" key="5">
    <source>
        <dbReference type="ARBA" id="ARBA00022692"/>
    </source>
</evidence>
<evidence type="ECO:0000256" key="2">
    <source>
        <dbReference type="ARBA" id="ARBA00007935"/>
    </source>
</evidence>
<sequence length="346" mass="35428">MKDEYLAHRGRKAVFIAAVLPVLCLIAVVSVASGCVSISPADVFRSLAGCLVPGSGGVTSQADLIVWQLRLPRVAMGLMAGLALGGSGAVMQVVLRNPLADPYMLGIASAAGFGASLALIFGIGVLGGPYLVIGNAFLFALIASGLIMVLSGGGSATPESMVLTGLALLFFFQALTTIVQYFGDSDAVKAAVFWSVGNLGKADWGKLGVLFPLVCVGLVLLFWRSRDLNIMNAGDEAAMSLGVPVVFTRGFSMVVSSLLVAGVVSFTGTIGFVGLVAPHLVRLAIGSDTRFLVPASALVGAILLIASDTLARSVLAPVILPVGAVTAFLGVPLLIFLILKDQGGRV</sequence>
<evidence type="ECO:0000256" key="4">
    <source>
        <dbReference type="ARBA" id="ARBA00022475"/>
    </source>
</evidence>
<dbReference type="GO" id="GO:0005886">
    <property type="term" value="C:plasma membrane"/>
    <property type="evidence" value="ECO:0007669"/>
    <property type="project" value="UniProtKB-SubCell"/>
</dbReference>
<comment type="subcellular location">
    <subcellularLocation>
        <location evidence="1">Cell membrane</location>
        <topology evidence="1">Multi-pass membrane protein</topology>
    </subcellularLocation>
</comment>
<feature type="transmembrane region" description="Helical" evidence="8">
    <location>
        <begin position="102"/>
        <end position="124"/>
    </location>
</feature>
<feature type="transmembrane region" description="Helical" evidence="8">
    <location>
        <begin position="74"/>
        <end position="95"/>
    </location>
</feature>
<dbReference type="SUPFAM" id="SSF81345">
    <property type="entry name" value="ABC transporter involved in vitamin B12 uptake, BtuC"/>
    <property type="match status" value="1"/>
</dbReference>
<dbReference type="PANTHER" id="PTHR30472:SF25">
    <property type="entry name" value="ABC TRANSPORTER PERMEASE PROTEIN MJ0876-RELATED"/>
    <property type="match status" value="1"/>
</dbReference>
<keyword evidence="7 8" id="KW-0472">Membrane</keyword>
<keyword evidence="4" id="KW-1003">Cell membrane</keyword>
<dbReference type="GO" id="GO:0022857">
    <property type="term" value="F:transmembrane transporter activity"/>
    <property type="evidence" value="ECO:0007669"/>
    <property type="project" value="InterPro"/>
</dbReference>
<evidence type="ECO:0000256" key="7">
    <source>
        <dbReference type="ARBA" id="ARBA00023136"/>
    </source>
</evidence>
<keyword evidence="10" id="KW-1185">Reference proteome</keyword>
<dbReference type="Gene3D" id="1.10.3470.10">
    <property type="entry name" value="ABC transporter involved in vitamin B12 uptake, BtuC"/>
    <property type="match status" value="1"/>
</dbReference>
<feature type="transmembrane region" description="Helical" evidence="8">
    <location>
        <begin position="253"/>
        <end position="277"/>
    </location>
</feature>
<organism evidence="9 10">
    <name type="scientific">Desulfoluna butyratoxydans</name>
    <dbReference type="NCBI Taxonomy" id="231438"/>
    <lineage>
        <taxon>Bacteria</taxon>
        <taxon>Pseudomonadati</taxon>
        <taxon>Thermodesulfobacteriota</taxon>
        <taxon>Desulfobacteria</taxon>
        <taxon>Desulfobacterales</taxon>
        <taxon>Desulfolunaceae</taxon>
        <taxon>Desulfoluna</taxon>
    </lineage>
</organism>